<name>A0A6A6ZHV6_9PLEO</name>
<dbReference type="AlphaFoldDB" id="A0A6A6ZHV6"/>
<evidence type="ECO:0000313" key="7">
    <source>
        <dbReference type="EMBL" id="KAF2820323.1"/>
    </source>
</evidence>
<evidence type="ECO:0000256" key="5">
    <source>
        <dbReference type="SAM" id="SignalP"/>
    </source>
</evidence>
<dbReference type="InterPro" id="IPR050416">
    <property type="entry name" value="FAD-linked_Oxidoreductase"/>
</dbReference>
<dbReference type="PANTHER" id="PTHR42973:SF34">
    <property type="entry name" value="FAD BINDING DOMAIN PROTEIN (AFU_ORTHOLOGUE AFUA_3G02770)"/>
    <property type="match status" value="1"/>
</dbReference>
<dbReference type="Gene3D" id="3.30.465.10">
    <property type="match status" value="1"/>
</dbReference>
<evidence type="ECO:0000256" key="2">
    <source>
        <dbReference type="ARBA" id="ARBA00022630"/>
    </source>
</evidence>
<keyword evidence="3" id="KW-0274">FAD</keyword>
<dbReference type="InterPro" id="IPR016169">
    <property type="entry name" value="FAD-bd_PCMH_sub2"/>
</dbReference>
<protein>
    <submittedName>
        <fullName evidence="7">FAD-binding domain-containing protein</fullName>
    </submittedName>
</protein>
<dbReference type="OrthoDB" id="2151789at2759"/>
<feature type="domain" description="FAD-binding PCMH-type" evidence="6">
    <location>
        <begin position="90"/>
        <end position="261"/>
    </location>
</feature>
<keyword evidence="2" id="KW-0285">Flavoprotein</keyword>
<accession>A0A6A6ZHV6</accession>
<comment type="similarity">
    <text evidence="1">Belongs to the oxygen-dependent FAD-linked oxidoreductase family.</text>
</comment>
<evidence type="ECO:0000256" key="1">
    <source>
        <dbReference type="ARBA" id="ARBA00005466"/>
    </source>
</evidence>
<dbReference type="Gene3D" id="3.40.462.20">
    <property type="match status" value="1"/>
</dbReference>
<feature type="signal peptide" evidence="5">
    <location>
        <begin position="1"/>
        <end position="20"/>
    </location>
</feature>
<dbReference type="GO" id="GO:0016491">
    <property type="term" value="F:oxidoreductase activity"/>
    <property type="evidence" value="ECO:0007669"/>
    <property type="project" value="UniProtKB-KW"/>
</dbReference>
<dbReference type="InterPro" id="IPR036318">
    <property type="entry name" value="FAD-bd_PCMH-like_sf"/>
</dbReference>
<keyword evidence="8" id="KW-1185">Reference proteome</keyword>
<dbReference type="PANTHER" id="PTHR42973">
    <property type="entry name" value="BINDING OXIDOREDUCTASE, PUTATIVE (AFU_ORTHOLOGUE AFUA_1G17690)-RELATED"/>
    <property type="match status" value="1"/>
</dbReference>
<evidence type="ECO:0000259" key="6">
    <source>
        <dbReference type="PROSITE" id="PS51387"/>
    </source>
</evidence>
<dbReference type="InterPro" id="IPR006094">
    <property type="entry name" value="Oxid_FAD_bind_N"/>
</dbReference>
<dbReference type="EMBL" id="MU006241">
    <property type="protein sequence ID" value="KAF2820323.1"/>
    <property type="molecule type" value="Genomic_DNA"/>
</dbReference>
<dbReference type="Gene3D" id="3.30.43.10">
    <property type="entry name" value="Uridine Diphospho-n-acetylenolpyruvylglucosamine Reductase, domain 2"/>
    <property type="match status" value="1"/>
</dbReference>
<evidence type="ECO:0000313" key="8">
    <source>
        <dbReference type="Proteomes" id="UP000799424"/>
    </source>
</evidence>
<organism evidence="7 8">
    <name type="scientific">Ophiobolus disseminans</name>
    <dbReference type="NCBI Taxonomy" id="1469910"/>
    <lineage>
        <taxon>Eukaryota</taxon>
        <taxon>Fungi</taxon>
        <taxon>Dikarya</taxon>
        <taxon>Ascomycota</taxon>
        <taxon>Pezizomycotina</taxon>
        <taxon>Dothideomycetes</taxon>
        <taxon>Pleosporomycetidae</taxon>
        <taxon>Pleosporales</taxon>
        <taxon>Pleosporineae</taxon>
        <taxon>Phaeosphaeriaceae</taxon>
        <taxon>Ophiobolus</taxon>
    </lineage>
</organism>
<dbReference type="SUPFAM" id="SSF56176">
    <property type="entry name" value="FAD-binding/transporter-associated domain-like"/>
    <property type="match status" value="1"/>
</dbReference>
<dbReference type="Proteomes" id="UP000799424">
    <property type="component" value="Unassembled WGS sequence"/>
</dbReference>
<gene>
    <name evidence="7" type="ORF">CC86DRAFT_305284</name>
</gene>
<feature type="chain" id="PRO_5025639177" evidence="5">
    <location>
        <begin position="21"/>
        <end position="529"/>
    </location>
</feature>
<keyword evidence="5" id="KW-0732">Signal</keyword>
<sequence>MRVHEKISLWALALAAGVSAQDTFESPDFNVTEALIENGINVSAIPELASLAVRSSTSGCSIACSSLKLIFGGSKVSATPPATYWSTQQSQVEPYCTYIPTGVLEVSTLVLLARLTQCPFAVKSGGHTAFSGASSIEGGITVDLVNLKQLELSADQKTLAVGPGNRWLDVYSFLTPHNLAVVGGRAASVGVGGLTLGGGISHHTNHYGLACDNIASYELVTAVDIILTISHSTFPDLYWALRGGGNNFGIVTTFRYETFPQGLMFSSLRRYDSSQIPPLLDAFTNAVNGAEKDTKLAHFISIIYYSGYKFASAEYEYFTPVDTANPPEILKEYLAVPPIQESTVNTTLANTTPSLSQSMPAGFRTTMWSQSFKLNVELMKRRMSDHFFDIAPTIPAISPSIAFQAFSKPALEAMQKKGGNALGLDPDNGPFFHVLFYMPWTDAKDDKAILKAAQDYINTSIAMAKELGAYNDYMYMPYSSPYQPVMSGYGAANVAKLKAVSKKYDPQGVFLELQPGYFKFDGAPYGTTV</sequence>
<evidence type="ECO:0000256" key="4">
    <source>
        <dbReference type="ARBA" id="ARBA00023002"/>
    </source>
</evidence>
<dbReference type="InterPro" id="IPR016166">
    <property type="entry name" value="FAD-bd_PCMH"/>
</dbReference>
<proteinExistence type="inferred from homology"/>
<reference evidence="7" key="1">
    <citation type="journal article" date="2020" name="Stud. Mycol.">
        <title>101 Dothideomycetes genomes: a test case for predicting lifestyles and emergence of pathogens.</title>
        <authorList>
            <person name="Haridas S."/>
            <person name="Albert R."/>
            <person name="Binder M."/>
            <person name="Bloem J."/>
            <person name="Labutti K."/>
            <person name="Salamov A."/>
            <person name="Andreopoulos B."/>
            <person name="Baker S."/>
            <person name="Barry K."/>
            <person name="Bills G."/>
            <person name="Bluhm B."/>
            <person name="Cannon C."/>
            <person name="Castanera R."/>
            <person name="Culley D."/>
            <person name="Daum C."/>
            <person name="Ezra D."/>
            <person name="Gonzalez J."/>
            <person name="Henrissat B."/>
            <person name="Kuo A."/>
            <person name="Liang C."/>
            <person name="Lipzen A."/>
            <person name="Lutzoni F."/>
            <person name="Magnuson J."/>
            <person name="Mondo S."/>
            <person name="Nolan M."/>
            <person name="Ohm R."/>
            <person name="Pangilinan J."/>
            <person name="Park H.-J."/>
            <person name="Ramirez L."/>
            <person name="Alfaro M."/>
            <person name="Sun H."/>
            <person name="Tritt A."/>
            <person name="Yoshinaga Y."/>
            <person name="Zwiers L.-H."/>
            <person name="Turgeon B."/>
            <person name="Goodwin S."/>
            <person name="Spatafora J."/>
            <person name="Crous P."/>
            <person name="Grigoriev I."/>
        </authorList>
    </citation>
    <scope>NUCLEOTIDE SEQUENCE</scope>
    <source>
        <strain evidence="7">CBS 113818</strain>
    </source>
</reference>
<dbReference type="GO" id="GO:0071949">
    <property type="term" value="F:FAD binding"/>
    <property type="evidence" value="ECO:0007669"/>
    <property type="project" value="InterPro"/>
</dbReference>
<dbReference type="PROSITE" id="PS51387">
    <property type="entry name" value="FAD_PCMH"/>
    <property type="match status" value="1"/>
</dbReference>
<evidence type="ECO:0000256" key="3">
    <source>
        <dbReference type="ARBA" id="ARBA00022827"/>
    </source>
</evidence>
<dbReference type="InterPro" id="IPR016167">
    <property type="entry name" value="FAD-bd_PCMH_sub1"/>
</dbReference>
<dbReference type="Pfam" id="PF01565">
    <property type="entry name" value="FAD_binding_4"/>
    <property type="match status" value="1"/>
</dbReference>
<keyword evidence="4" id="KW-0560">Oxidoreductase</keyword>